<dbReference type="InterPro" id="IPR023582">
    <property type="entry name" value="Impact"/>
</dbReference>
<organism evidence="3 4">
    <name type="scientific">Fusobacterium necrophorum subsp. funduliforme</name>
    <dbReference type="NCBI Taxonomy" id="143387"/>
    <lineage>
        <taxon>Bacteria</taxon>
        <taxon>Fusobacteriati</taxon>
        <taxon>Fusobacteriota</taxon>
        <taxon>Fusobacteriia</taxon>
        <taxon>Fusobacteriales</taxon>
        <taxon>Fusobacteriaceae</taxon>
        <taxon>Fusobacterium</taxon>
    </lineage>
</organism>
<accession>A0A162JGU2</accession>
<proteinExistence type="inferred from homology"/>
<dbReference type="Pfam" id="PF01205">
    <property type="entry name" value="Impact_N"/>
    <property type="match status" value="1"/>
</dbReference>
<gene>
    <name evidence="3" type="ORF">A2J07_03135</name>
</gene>
<dbReference type="InterPro" id="IPR020568">
    <property type="entry name" value="Ribosomal_Su5_D2-typ_SF"/>
</dbReference>
<dbReference type="GO" id="GO:0005737">
    <property type="term" value="C:cytoplasm"/>
    <property type="evidence" value="ECO:0007669"/>
    <property type="project" value="TreeGrafter"/>
</dbReference>
<dbReference type="PANTHER" id="PTHR16301">
    <property type="entry name" value="IMPACT-RELATED"/>
    <property type="match status" value="1"/>
</dbReference>
<comment type="caution">
    <text evidence="3">The sequence shown here is derived from an EMBL/GenBank/DDBJ whole genome shotgun (WGS) entry which is preliminary data.</text>
</comment>
<reference evidence="3 4" key="1">
    <citation type="submission" date="2016-03" db="EMBL/GenBank/DDBJ databases">
        <title>Comparative genomics of human isolates of Fusobacterium necrophorum.</title>
        <authorList>
            <person name="Jensen A."/>
            <person name="Bank S."/>
            <person name="Andersen P.S."/>
            <person name="Kristensen L.H."/>
            <person name="Prag J."/>
        </authorList>
    </citation>
    <scope>NUCLEOTIDE SEQUENCE [LARGE SCALE GENOMIC DNA]</scope>
    <source>
        <strain evidence="3 4">LS_1264</strain>
    </source>
</reference>
<dbReference type="InterPro" id="IPR036956">
    <property type="entry name" value="Impact_N_sf"/>
</dbReference>
<name>A0A162JGU2_9FUSO</name>
<dbReference type="Proteomes" id="UP000075816">
    <property type="component" value="Unassembled WGS sequence"/>
</dbReference>
<evidence type="ECO:0000256" key="1">
    <source>
        <dbReference type="ARBA" id="ARBA00007665"/>
    </source>
</evidence>
<dbReference type="AlphaFoldDB" id="A0A162JGU2"/>
<dbReference type="GO" id="GO:0006446">
    <property type="term" value="P:regulation of translational initiation"/>
    <property type="evidence" value="ECO:0007669"/>
    <property type="project" value="TreeGrafter"/>
</dbReference>
<dbReference type="PANTHER" id="PTHR16301:SF20">
    <property type="entry name" value="IMPACT FAMILY MEMBER YIGZ"/>
    <property type="match status" value="1"/>
</dbReference>
<dbReference type="EMBL" id="LVEA01000001">
    <property type="protein sequence ID" value="KYL05734.1"/>
    <property type="molecule type" value="Genomic_DNA"/>
</dbReference>
<dbReference type="InterPro" id="IPR001498">
    <property type="entry name" value="Impact_N"/>
</dbReference>
<dbReference type="eggNOG" id="COG1739">
    <property type="taxonomic scope" value="Bacteria"/>
</dbReference>
<dbReference type="Gene3D" id="3.30.230.30">
    <property type="entry name" value="Impact, N-terminal domain"/>
    <property type="match status" value="1"/>
</dbReference>
<comment type="similarity">
    <text evidence="1">Belongs to the IMPACT family.</text>
</comment>
<feature type="domain" description="Impact N-terminal" evidence="2">
    <location>
        <begin position="26"/>
        <end position="131"/>
    </location>
</feature>
<evidence type="ECO:0000259" key="2">
    <source>
        <dbReference type="Pfam" id="PF01205"/>
    </source>
</evidence>
<sequence length="199" mass="22891">MDFRKKVEEKILKTIGKECEISFEEKKSKFIGYIKPVYSKEEAEDFIEKIKKMHPQATHNCSVYSIKENGKEFFKVDDDGEPSGTAGKPMGDIVQYMEVQNLVVVATRYFGGIKLGAGGLIRNYAKTCKLAILEAGIVEYVKKERILIEFPYDKLAEIDRLLSNSTVLERSFLDRVLYQVELEEALRKIIEKMDYVNII</sequence>
<evidence type="ECO:0000313" key="4">
    <source>
        <dbReference type="Proteomes" id="UP000075816"/>
    </source>
</evidence>
<dbReference type="SUPFAM" id="SSF54211">
    <property type="entry name" value="Ribosomal protein S5 domain 2-like"/>
    <property type="match status" value="1"/>
</dbReference>
<dbReference type="RefSeq" id="WP_005957703.1">
    <property type="nucleotide sequence ID" value="NZ_CAXOUM010000027.1"/>
</dbReference>
<evidence type="ECO:0000313" key="3">
    <source>
        <dbReference type="EMBL" id="KYL05734.1"/>
    </source>
</evidence>
<dbReference type="KEGG" id="fnf:BSQ88_06250"/>
<protein>
    <submittedName>
        <fullName evidence="3">Thymidylate synthase</fullName>
    </submittedName>
</protein>